<dbReference type="AlphaFoldDB" id="A0A146L740"/>
<dbReference type="EMBL" id="GDHC01015632">
    <property type="protein sequence ID" value="JAQ02997.1"/>
    <property type="molecule type" value="Transcribed_RNA"/>
</dbReference>
<name>A0A146L740_LYGHE</name>
<gene>
    <name evidence="1" type="ORF">g.97484</name>
</gene>
<protein>
    <submittedName>
        <fullName evidence="1">Uncharacterized protein</fullName>
    </submittedName>
</protein>
<proteinExistence type="predicted"/>
<reference evidence="1" key="1">
    <citation type="journal article" date="2016" name="Gigascience">
        <title>De novo construction of an expanded transcriptome assembly for the western tarnished plant bug, Lygus hesperus.</title>
        <authorList>
            <person name="Tassone E.E."/>
            <person name="Geib S.M."/>
            <person name="Hall B."/>
            <person name="Fabrick J.A."/>
            <person name="Brent C.S."/>
            <person name="Hull J.J."/>
        </authorList>
    </citation>
    <scope>NUCLEOTIDE SEQUENCE</scope>
</reference>
<sequence length="120" mass="13718">MRRRSSRMLKKLIEERVDTAQEARKNASPPSYTRYCIFNDSAQYEAHVTFSYFHRLSSSINVNDSRPKGPCLLCKSTPHIKNSSIQPGKINGKRDSSSNIICNDNSTCSYVRVKNYCYDA</sequence>
<accession>A0A146L740</accession>
<evidence type="ECO:0000313" key="1">
    <source>
        <dbReference type="EMBL" id="JAQ02997.1"/>
    </source>
</evidence>
<organism evidence="1">
    <name type="scientific">Lygus hesperus</name>
    <name type="common">Western plant bug</name>
    <dbReference type="NCBI Taxonomy" id="30085"/>
    <lineage>
        <taxon>Eukaryota</taxon>
        <taxon>Metazoa</taxon>
        <taxon>Ecdysozoa</taxon>
        <taxon>Arthropoda</taxon>
        <taxon>Hexapoda</taxon>
        <taxon>Insecta</taxon>
        <taxon>Pterygota</taxon>
        <taxon>Neoptera</taxon>
        <taxon>Paraneoptera</taxon>
        <taxon>Hemiptera</taxon>
        <taxon>Heteroptera</taxon>
        <taxon>Panheteroptera</taxon>
        <taxon>Cimicomorpha</taxon>
        <taxon>Miridae</taxon>
        <taxon>Mirini</taxon>
        <taxon>Lygus</taxon>
    </lineage>
</organism>